<dbReference type="InterPro" id="IPR029052">
    <property type="entry name" value="Metallo-depent_PP-like"/>
</dbReference>
<feature type="region of interest" description="Disordered" evidence="1">
    <location>
        <begin position="171"/>
        <end position="201"/>
    </location>
</feature>
<dbReference type="PANTHER" id="PTHR42850">
    <property type="entry name" value="METALLOPHOSPHOESTERASE"/>
    <property type="match status" value="1"/>
</dbReference>
<dbReference type="AlphaFoldDB" id="A0AA39GJ28"/>
<dbReference type="Gene3D" id="3.60.21.10">
    <property type="match status" value="1"/>
</dbReference>
<evidence type="ECO:0000313" key="4">
    <source>
        <dbReference type="EMBL" id="KAK0387869.1"/>
    </source>
</evidence>
<reference evidence="4" key="1">
    <citation type="submission" date="2022-10" db="EMBL/GenBank/DDBJ databases">
        <title>Determination and structural analysis of whole genome sequence of Sarocladium strictum F4-1.</title>
        <authorList>
            <person name="Hu L."/>
            <person name="Jiang Y."/>
        </authorList>
    </citation>
    <scope>NUCLEOTIDE SEQUENCE</scope>
    <source>
        <strain evidence="4">F4-1</strain>
    </source>
</reference>
<accession>A0AA39GJ28</accession>
<feature type="compositionally biased region" description="Basic residues" evidence="1">
    <location>
        <begin position="136"/>
        <end position="151"/>
    </location>
</feature>
<protein>
    <recommendedName>
        <fullName evidence="3">Calcineurin-like phosphoesterase domain-containing protein</fullName>
    </recommendedName>
</protein>
<gene>
    <name evidence="4" type="ORF">NLU13_4114</name>
</gene>
<feature type="region of interest" description="Disordered" evidence="1">
    <location>
        <begin position="136"/>
        <end position="156"/>
    </location>
</feature>
<dbReference type="PANTHER" id="PTHR42850:SF4">
    <property type="entry name" value="ZINC-DEPENDENT ENDOPOLYPHOSPHATASE"/>
    <property type="match status" value="1"/>
</dbReference>
<sequence>MAVSQSVLSTLLTILIFLTAYLFYLKSNLDNSLTALFEPSISASGITLLDTIPHHLIPTPHNDRRLIVVGDIHGMSSSLDSLLEKLSFNPEKDHLVATGDMISKGPDSRGVVDKLIALNASAVRGNHEHHILKARAKMDRRRKKKKKKQQHRSIFSMFGSDSHAEEDWDNEAIENDDTDDENDTRAQRAKERDRKTARSLKKHHIKWLRSLPIIISLEPILPIYIVHAGLVPGLRVTKQDPWAVMNMRTLRFPKHRALEDQQPLQPDDQQILIPSEDGLEESVDNSEVEAEARRDPVPTDGRSGQRWADVWNKYQRHLPEKKRRAVIYGHDARRGHRVGEYTFGLDSGCVAGGKLTAVVLQGGAQDGEYRHTTVQISC</sequence>
<dbReference type="GO" id="GO:0016791">
    <property type="term" value="F:phosphatase activity"/>
    <property type="evidence" value="ECO:0007669"/>
    <property type="project" value="TreeGrafter"/>
</dbReference>
<dbReference type="InterPro" id="IPR050126">
    <property type="entry name" value="Ap4A_hydrolase"/>
</dbReference>
<dbReference type="InterPro" id="IPR004843">
    <property type="entry name" value="Calcineurin-like_PHP"/>
</dbReference>
<proteinExistence type="predicted"/>
<feature type="domain" description="Calcineurin-like phosphoesterase" evidence="3">
    <location>
        <begin position="65"/>
        <end position="331"/>
    </location>
</feature>
<keyword evidence="5" id="KW-1185">Reference proteome</keyword>
<feature type="region of interest" description="Disordered" evidence="1">
    <location>
        <begin position="273"/>
        <end position="304"/>
    </location>
</feature>
<organism evidence="4 5">
    <name type="scientific">Sarocladium strictum</name>
    <name type="common">Black bundle disease fungus</name>
    <name type="synonym">Acremonium strictum</name>
    <dbReference type="NCBI Taxonomy" id="5046"/>
    <lineage>
        <taxon>Eukaryota</taxon>
        <taxon>Fungi</taxon>
        <taxon>Dikarya</taxon>
        <taxon>Ascomycota</taxon>
        <taxon>Pezizomycotina</taxon>
        <taxon>Sordariomycetes</taxon>
        <taxon>Hypocreomycetidae</taxon>
        <taxon>Hypocreales</taxon>
        <taxon>Sarocladiaceae</taxon>
        <taxon>Sarocladium</taxon>
    </lineage>
</organism>
<feature type="compositionally biased region" description="Acidic residues" evidence="1">
    <location>
        <begin position="277"/>
        <end position="289"/>
    </location>
</feature>
<dbReference type="GO" id="GO:0006798">
    <property type="term" value="P:polyphosphate catabolic process"/>
    <property type="evidence" value="ECO:0007669"/>
    <property type="project" value="TreeGrafter"/>
</dbReference>
<evidence type="ECO:0000313" key="5">
    <source>
        <dbReference type="Proteomes" id="UP001175261"/>
    </source>
</evidence>
<dbReference type="SUPFAM" id="SSF56300">
    <property type="entry name" value="Metallo-dependent phosphatases"/>
    <property type="match status" value="1"/>
</dbReference>
<evidence type="ECO:0000256" key="2">
    <source>
        <dbReference type="SAM" id="Phobius"/>
    </source>
</evidence>
<dbReference type="CDD" id="cd00144">
    <property type="entry name" value="MPP_PPP_family"/>
    <property type="match status" value="1"/>
</dbReference>
<feature type="compositionally biased region" description="Acidic residues" evidence="1">
    <location>
        <begin position="171"/>
        <end position="182"/>
    </location>
</feature>
<comment type="caution">
    <text evidence="4">The sequence shown here is derived from an EMBL/GenBank/DDBJ whole genome shotgun (WGS) entry which is preliminary data.</text>
</comment>
<name>A0AA39GJ28_SARSR</name>
<dbReference type="GO" id="GO:0005737">
    <property type="term" value="C:cytoplasm"/>
    <property type="evidence" value="ECO:0007669"/>
    <property type="project" value="TreeGrafter"/>
</dbReference>
<feature type="compositionally biased region" description="Basic and acidic residues" evidence="1">
    <location>
        <begin position="183"/>
        <end position="196"/>
    </location>
</feature>
<evidence type="ECO:0000259" key="3">
    <source>
        <dbReference type="Pfam" id="PF00149"/>
    </source>
</evidence>
<keyword evidence="2" id="KW-1133">Transmembrane helix</keyword>
<dbReference type="Pfam" id="PF00149">
    <property type="entry name" value="Metallophos"/>
    <property type="match status" value="1"/>
</dbReference>
<keyword evidence="2" id="KW-0812">Transmembrane</keyword>
<dbReference type="Proteomes" id="UP001175261">
    <property type="component" value="Unassembled WGS sequence"/>
</dbReference>
<keyword evidence="2" id="KW-0472">Membrane</keyword>
<dbReference type="GO" id="GO:0000298">
    <property type="term" value="F:endopolyphosphatase activity"/>
    <property type="evidence" value="ECO:0007669"/>
    <property type="project" value="TreeGrafter"/>
</dbReference>
<dbReference type="EMBL" id="JAPDFR010000003">
    <property type="protein sequence ID" value="KAK0387869.1"/>
    <property type="molecule type" value="Genomic_DNA"/>
</dbReference>
<evidence type="ECO:0000256" key="1">
    <source>
        <dbReference type="SAM" id="MobiDB-lite"/>
    </source>
</evidence>
<feature type="transmembrane region" description="Helical" evidence="2">
    <location>
        <begin position="6"/>
        <end position="24"/>
    </location>
</feature>